<organism evidence="12 13">
    <name type="scientific">Cocos nucifera</name>
    <name type="common">Coconut palm</name>
    <dbReference type="NCBI Taxonomy" id="13894"/>
    <lineage>
        <taxon>Eukaryota</taxon>
        <taxon>Viridiplantae</taxon>
        <taxon>Streptophyta</taxon>
        <taxon>Embryophyta</taxon>
        <taxon>Tracheophyta</taxon>
        <taxon>Spermatophyta</taxon>
        <taxon>Magnoliopsida</taxon>
        <taxon>Liliopsida</taxon>
        <taxon>Arecaceae</taxon>
        <taxon>Arecoideae</taxon>
        <taxon>Cocoseae</taxon>
        <taxon>Attaleinae</taxon>
        <taxon>Cocos</taxon>
    </lineage>
</organism>
<evidence type="ECO:0000259" key="10">
    <source>
        <dbReference type="Pfam" id="PF13839"/>
    </source>
</evidence>
<feature type="domain" description="Trichome birefringence-like C-terminal" evidence="10">
    <location>
        <begin position="252"/>
        <end position="442"/>
    </location>
</feature>
<feature type="region of interest" description="Disordered" evidence="8">
    <location>
        <begin position="76"/>
        <end position="130"/>
    </location>
</feature>
<dbReference type="InterPro" id="IPR029962">
    <property type="entry name" value="TBL"/>
</dbReference>
<evidence type="ECO:0000256" key="4">
    <source>
        <dbReference type="ARBA" id="ARBA00022968"/>
    </source>
</evidence>
<accession>A0A8K0HUW2</accession>
<dbReference type="OrthoDB" id="630188at2759"/>
<feature type="transmembrane region" description="Helical" evidence="9">
    <location>
        <begin position="28"/>
        <end position="47"/>
    </location>
</feature>
<dbReference type="Pfam" id="PF13839">
    <property type="entry name" value="PC-Esterase"/>
    <property type="match status" value="1"/>
</dbReference>
<keyword evidence="7 9" id="KW-0472">Membrane</keyword>
<sequence>MVTSLSSSMPKLYCSMEWKAIQKKFGSFLLWLLVLSTIFLLFILQSFNPLTIKGLSQSPTIDTDNKSVTQIAEIPLPKLSSPPPAANEGHHQSPSLTNNYDNSMRPEIKSSPPNPSSGPTIDKASLGQSPPLPSSQYAMAPVFRNPSPELSSLPTLADGMEELCDMSKGKWVKEPRGSVYTNMTCPTLPESKNCVKYGKQQSYVYWRWQPDGCELPRFEPIMFLNIVQGKKLAFIGDSLARNMMESLLCLLSQINRNWADKLPGVDYAVISGGNWFFRKNYMYKGGKIIGCVNCQEGNLTNYGVRFPIRMALRAALEFISTCKECKGLVTFLRTYTPAHFEGGSWFTGGNCNRTRPLNDSEVSLDMIPWELRNIQLEELERIKQREMVGKRKFGLLDVTKAMMFRADGHPGSNWDKRWTTANDCLHWCLPGPIDMWNDLLLQILKKELVAL</sequence>
<keyword evidence="6" id="KW-0333">Golgi apparatus</keyword>
<evidence type="ECO:0000256" key="7">
    <source>
        <dbReference type="ARBA" id="ARBA00023136"/>
    </source>
</evidence>
<dbReference type="GO" id="GO:1990538">
    <property type="term" value="F:xylan O-acetyltransferase activity"/>
    <property type="evidence" value="ECO:0007669"/>
    <property type="project" value="UniProtKB-ARBA"/>
</dbReference>
<dbReference type="PANTHER" id="PTHR32285">
    <property type="entry name" value="PROTEIN TRICHOME BIREFRINGENCE-LIKE 9-RELATED"/>
    <property type="match status" value="1"/>
</dbReference>
<evidence type="ECO:0000256" key="9">
    <source>
        <dbReference type="SAM" id="Phobius"/>
    </source>
</evidence>
<evidence type="ECO:0000313" key="13">
    <source>
        <dbReference type="Proteomes" id="UP000797356"/>
    </source>
</evidence>
<keyword evidence="3 9" id="KW-0812">Transmembrane</keyword>
<dbReference type="GO" id="GO:0000139">
    <property type="term" value="C:Golgi membrane"/>
    <property type="evidence" value="ECO:0007669"/>
    <property type="project" value="UniProtKB-SubCell"/>
</dbReference>
<name>A0A8K0HUW2_COCNU</name>
<evidence type="ECO:0000313" key="12">
    <source>
        <dbReference type="EMBL" id="KAG1327000.1"/>
    </source>
</evidence>
<evidence type="ECO:0000256" key="6">
    <source>
        <dbReference type="ARBA" id="ARBA00023034"/>
    </source>
</evidence>
<comment type="similarity">
    <text evidence="2">Belongs to the PC-esterase family. TBL subfamily.</text>
</comment>
<dbReference type="Proteomes" id="UP000797356">
    <property type="component" value="Chromosome 1"/>
</dbReference>
<dbReference type="EMBL" id="CM017872">
    <property type="protein sequence ID" value="KAG1327000.1"/>
    <property type="molecule type" value="Genomic_DNA"/>
</dbReference>
<evidence type="ECO:0000256" key="5">
    <source>
        <dbReference type="ARBA" id="ARBA00022989"/>
    </source>
</evidence>
<reference evidence="12" key="2">
    <citation type="submission" date="2019-07" db="EMBL/GenBank/DDBJ databases">
        <authorList>
            <person name="Yang Y."/>
            <person name="Bocs S."/>
            <person name="Baudouin L."/>
        </authorList>
    </citation>
    <scope>NUCLEOTIDE SEQUENCE</scope>
    <source>
        <tissue evidence="12">Spear leaf of Hainan Tall coconut</tissue>
    </source>
</reference>
<evidence type="ECO:0000259" key="11">
    <source>
        <dbReference type="Pfam" id="PF14416"/>
    </source>
</evidence>
<feature type="compositionally biased region" description="Polar residues" evidence="8">
    <location>
        <begin position="92"/>
        <end position="102"/>
    </location>
</feature>
<comment type="caution">
    <text evidence="12">The sequence shown here is derived from an EMBL/GenBank/DDBJ whole genome shotgun (WGS) entry which is preliminary data.</text>
</comment>
<dbReference type="InterPro" id="IPR025846">
    <property type="entry name" value="TBL_N"/>
</dbReference>
<feature type="domain" description="Trichome birefringence-like N-terminal" evidence="11">
    <location>
        <begin position="164"/>
        <end position="214"/>
    </location>
</feature>
<evidence type="ECO:0000256" key="2">
    <source>
        <dbReference type="ARBA" id="ARBA00007727"/>
    </source>
</evidence>
<evidence type="ECO:0000256" key="8">
    <source>
        <dbReference type="SAM" id="MobiDB-lite"/>
    </source>
</evidence>
<keyword evidence="13" id="KW-1185">Reference proteome</keyword>
<keyword evidence="5 9" id="KW-1133">Transmembrane helix</keyword>
<reference evidence="12" key="1">
    <citation type="journal article" date="2017" name="Gigascience">
        <title>The genome draft of coconut (Cocos nucifera).</title>
        <authorList>
            <person name="Xiao Y."/>
            <person name="Xu P."/>
            <person name="Fan H."/>
            <person name="Baudouin L."/>
            <person name="Xia W."/>
            <person name="Bocs S."/>
            <person name="Xu J."/>
            <person name="Li Q."/>
            <person name="Guo A."/>
            <person name="Zhou L."/>
            <person name="Li J."/>
            <person name="Wu Y."/>
            <person name="Ma Z."/>
            <person name="Armero A."/>
            <person name="Issali A.E."/>
            <person name="Liu N."/>
            <person name="Peng M."/>
            <person name="Yang Y."/>
        </authorList>
    </citation>
    <scope>NUCLEOTIDE SEQUENCE</scope>
    <source>
        <tissue evidence="12">Spear leaf of Hainan Tall coconut</tissue>
    </source>
</reference>
<protein>
    <submittedName>
        <fullName evidence="12">Protein ALTERED XYLOGLUCAN 4-like</fullName>
    </submittedName>
</protein>
<evidence type="ECO:0000256" key="1">
    <source>
        <dbReference type="ARBA" id="ARBA00004323"/>
    </source>
</evidence>
<keyword evidence="4" id="KW-0735">Signal-anchor</keyword>
<dbReference type="AlphaFoldDB" id="A0A8K0HUW2"/>
<evidence type="ECO:0000256" key="3">
    <source>
        <dbReference type="ARBA" id="ARBA00022692"/>
    </source>
</evidence>
<proteinExistence type="inferred from homology"/>
<dbReference type="PANTHER" id="PTHR32285:SF253">
    <property type="entry name" value="OS06G0234600 PROTEIN"/>
    <property type="match status" value="1"/>
</dbReference>
<dbReference type="Pfam" id="PF14416">
    <property type="entry name" value="PMR5N"/>
    <property type="match status" value="1"/>
</dbReference>
<dbReference type="InterPro" id="IPR026057">
    <property type="entry name" value="TBL_C"/>
</dbReference>
<gene>
    <name evidence="12" type="ORF">COCNU_01G009340</name>
</gene>
<comment type="subcellular location">
    <subcellularLocation>
        <location evidence="1">Golgi apparatus membrane</location>
        <topology evidence="1">Single-pass type II membrane protein</topology>
    </subcellularLocation>
</comment>